<dbReference type="Pfam" id="PF01261">
    <property type="entry name" value="AP_endonuc_2"/>
    <property type="match status" value="1"/>
</dbReference>
<dbReference type="Gene3D" id="3.20.20.150">
    <property type="entry name" value="Divalent-metal-dependent TIM barrel enzymes"/>
    <property type="match status" value="1"/>
</dbReference>
<evidence type="ECO:0000313" key="3">
    <source>
        <dbReference type="Proteomes" id="UP000307943"/>
    </source>
</evidence>
<gene>
    <name evidence="2" type="ORF">FE784_09195</name>
</gene>
<dbReference type="OrthoDB" id="9815124at2"/>
<dbReference type="PANTHER" id="PTHR12110:SF41">
    <property type="entry name" value="INOSOSE DEHYDRATASE"/>
    <property type="match status" value="1"/>
</dbReference>
<proteinExistence type="predicted"/>
<keyword evidence="2" id="KW-0413">Isomerase</keyword>
<dbReference type="EMBL" id="VDCQ01000009">
    <property type="protein sequence ID" value="TNJ66731.1"/>
    <property type="molecule type" value="Genomic_DNA"/>
</dbReference>
<protein>
    <submittedName>
        <fullName evidence="2">Sugar phosphate isomerase/epimerase</fullName>
    </submittedName>
</protein>
<dbReference type="InterPro" id="IPR013022">
    <property type="entry name" value="Xyl_isomerase-like_TIM-brl"/>
</dbReference>
<dbReference type="InterPro" id="IPR050312">
    <property type="entry name" value="IolE/XylAMocC-like"/>
</dbReference>
<feature type="domain" description="Xylose isomerase-like TIM barrel" evidence="1">
    <location>
        <begin position="22"/>
        <end position="262"/>
    </location>
</feature>
<keyword evidence="3" id="KW-1185">Reference proteome</keyword>
<dbReference type="PANTHER" id="PTHR12110">
    <property type="entry name" value="HYDROXYPYRUVATE ISOMERASE"/>
    <property type="match status" value="1"/>
</dbReference>
<dbReference type="InterPro" id="IPR036237">
    <property type="entry name" value="Xyl_isomerase-like_sf"/>
</dbReference>
<accession>A0A5C4TCM1</accession>
<dbReference type="Proteomes" id="UP000307943">
    <property type="component" value="Unassembled WGS sequence"/>
</dbReference>
<dbReference type="AlphaFoldDB" id="A0A5C4TCM1"/>
<evidence type="ECO:0000313" key="2">
    <source>
        <dbReference type="EMBL" id="TNJ66731.1"/>
    </source>
</evidence>
<reference evidence="2 3" key="1">
    <citation type="submission" date="2019-05" db="EMBL/GenBank/DDBJ databases">
        <title>We sequenced the genome of Paenibacillus hemerocallicola KCTC 33185 for further insight into its adaptation and study the phylogeny of Paenibacillus.</title>
        <authorList>
            <person name="Narsing Rao M.P."/>
        </authorList>
    </citation>
    <scope>NUCLEOTIDE SEQUENCE [LARGE SCALE GENOMIC DNA]</scope>
    <source>
        <strain evidence="2 3">KCTC 33185</strain>
    </source>
</reference>
<organism evidence="2 3">
    <name type="scientific">Paenibacillus hemerocallicola</name>
    <dbReference type="NCBI Taxonomy" id="1172614"/>
    <lineage>
        <taxon>Bacteria</taxon>
        <taxon>Bacillati</taxon>
        <taxon>Bacillota</taxon>
        <taxon>Bacilli</taxon>
        <taxon>Bacillales</taxon>
        <taxon>Paenibacillaceae</taxon>
        <taxon>Paenibacillus</taxon>
    </lineage>
</organism>
<dbReference type="GO" id="GO:0016853">
    <property type="term" value="F:isomerase activity"/>
    <property type="evidence" value="ECO:0007669"/>
    <property type="project" value="UniProtKB-KW"/>
</dbReference>
<comment type="caution">
    <text evidence="2">The sequence shown here is derived from an EMBL/GenBank/DDBJ whole genome shotgun (WGS) entry which is preliminary data.</text>
</comment>
<sequence>MLTLKWSLCSTGNRDKPVEYVLERVRDLGLDGIELWTGHIDEYAERNGSIDGLIEGIQGAGIRVPAISPYVSFSKSDETTEACLAIVEKAAQYAVRFGSPLVRIFFGHLPSRETPDELWAEAMERLKKALAIADRYGVNLGLELHNNTFADQIEPIRRIFREADHPRLRMIFDGFNLYLDRVDQLEALEALYAYTDHVHMKSYFWNLDSPETRKPTSVFDGDVDNVSICQSLYSNGYEGFISFEYFGQDGEQCVKASVAELRNAGWMPNASTGMQ</sequence>
<dbReference type="SUPFAM" id="SSF51658">
    <property type="entry name" value="Xylose isomerase-like"/>
    <property type="match status" value="1"/>
</dbReference>
<evidence type="ECO:0000259" key="1">
    <source>
        <dbReference type="Pfam" id="PF01261"/>
    </source>
</evidence>
<name>A0A5C4TCM1_9BACL</name>